<feature type="region of interest" description="Disordered" evidence="6">
    <location>
        <begin position="311"/>
        <end position="370"/>
    </location>
</feature>
<dbReference type="Gene3D" id="2.10.25.10">
    <property type="entry name" value="Laminin"/>
    <property type="match status" value="1"/>
</dbReference>
<organism evidence="8">
    <name type="scientific">Magallana gigas</name>
    <name type="common">Pacific oyster</name>
    <name type="synonym">Crassostrea gigas</name>
    <dbReference type="NCBI Taxonomy" id="29159"/>
    <lineage>
        <taxon>Eukaryota</taxon>
        <taxon>Metazoa</taxon>
        <taxon>Spiralia</taxon>
        <taxon>Lophotrochozoa</taxon>
        <taxon>Mollusca</taxon>
        <taxon>Bivalvia</taxon>
        <taxon>Autobranchia</taxon>
        <taxon>Pteriomorphia</taxon>
        <taxon>Ostreida</taxon>
        <taxon>Ostreoidea</taxon>
        <taxon>Ostreidae</taxon>
        <taxon>Magallana</taxon>
    </lineage>
</organism>
<keyword evidence="3" id="KW-0677">Repeat</keyword>
<dbReference type="PANTHER" id="PTHR24043:SF8">
    <property type="entry name" value="EGF-LIKE DOMAIN-CONTAINING PROTEIN"/>
    <property type="match status" value="1"/>
</dbReference>
<keyword evidence="4 5" id="KW-1015">Disulfide bond</keyword>
<keyword evidence="1 5" id="KW-0245">EGF-like domain</keyword>
<reference evidence="8" key="1">
    <citation type="journal article" date="2012" name="Nature">
        <title>The oyster genome reveals stress adaptation and complexity of shell formation.</title>
        <authorList>
            <person name="Zhang G."/>
            <person name="Fang X."/>
            <person name="Guo X."/>
            <person name="Li L."/>
            <person name="Luo R."/>
            <person name="Xu F."/>
            <person name="Yang P."/>
            <person name="Zhang L."/>
            <person name="Wang X."/>
            <person name="Qi H."/>
            <person name="Xiong Z."/>
            <person name="Que H."/>
            <person name="Xie Y."/>
            <person name="Holland P.W."/>
            <person name="Paps J."/>
            <person name="Zhu Y."/>
            <person name="Wu F."/>
            <person name="Chen Y."/>
            <person name="Wang J."/>
            <person name="Peng C."/>
            <person name="Meng J."/>
            <person name="Yang L."/>
            <person name="Liu J."/>
            <person name="Wen B."/>
            <person name="Zhang N."/>
            <person name="Huang Z."/>
            <person name="Zhu Q."/>
            <person name="Feng Y."/>
            <person name="Mount A."/>
            <person name="Hedgecock D."/>
            <person name="Xu Z."/>
            <person name="Liu Y."/>
            <person name="Domazet-Loso T."/>
            <person name="Du Y."/>
            <person name="Sun X."/>
            <person name="Zhang S."/>
            <person name="Liu B."/>
            <person name="Cheng P."/>
            <person name="Jiang X."/>
            <person name="Li J."/>
            <person name="Fan D."/>
            <person name="Wang W."/>
            <person name="Fu W."/>
            <person name="Wang T."/>
            <person name="Wang B."/>
            <person name="Zhang J."/>
            <person name="Peng Z."/>
            <person name="Li Y."/>
            <person name="Li N."/>
            <person name="Wang J."/>
            <person name="Chen M."/>
            <person name="He Y."/>
            <person name="Tan F."/>
            <person name="Song X."/>
            <person name="Zheng Q."/>
            <person name="Huang R."/>
            <person name="Yang H."/>
            <person name="Du X."/>
            <person name="Chen L."/>
            <person name="Yang M."/>
            <person name="Gaffney P.M."/>
            <person name="Wang S."/>
            <person name="Luo L."/>
            <person name="She Z."/>
            <person name="Ming Y."/>
            <person name="Huang W."/>
            <person name="Zhang S."/>
            <person name="Huang B."/>
            <person name="Zhang Y."/>
            <person name="Qu T."/>
            <person name="Ni P."/>
            <person name="Miao G."/>
            <person name="Wang J."/>
            <person name="Wang Q."/>
            <person name="Steinberg C.E."/>
            <person name="Wang H."/>
            <person name="Li N."/>
            <person name="Qian L."/>
            <person name="Zhang G."/>
            <person name="Li Y."/>
            <person name="Yang H."/>
            <person name="Liu X."/>
            <person name="Wang J."/>
            <person name="Yin Y."/>
            <person name="Wang J."/>
        </authorList>
    </citation>
    <scope>NUCLEOTIDE SEQUENCE [LARGE SCALE GENOMIC DNA]</scope>
    <source>
        <strain evidence="8">05x7-T-G4-1.051#20</strain>
    </source>
</reference>
<keyword evidence="7" id="KW-0812">Transmembrane</keyword>
<dbReference type="InterPro" id="IPR042635">
    <property type="entry name" value="MEGF10/SREC1/2-like"/>
</dbReference>
<accession>K1QTK8</accession>
<dbReference type="InterPro" id="IPR002889">
    <property type="entry name" value="WSC_carb-bd"/>
</dbReference>
<keyword evidence="7" id="KW-0472">Membrane</keyword>
<evidence type="ECO:0000256" key="6">
    <source>
        <dbReference type="SAM" id="MobiDB-lite"/>
    </source>
</evidence>
<keyword evidence="7" id="KW-1133">Transmembrane helix</keyword>
<feature type="disulfide bond" evidence="5">
    <location>
        <begin position="726"/>
        <end position="735"/>
    </location>
</feature>
<sequence>MLFRKTESVPMEATKGETTVYFLSVTKAKCTENSSPPFACGSVFDGSREGYIDLGLWSPGYRYTIAAWVRPAAADRTRRSSPPFACGSVFDGSREGYIDLGLWSPGYRYTIAAWVRPAAADRTRRTIVGGVGYCRDFGIYNFENFWVYYRGRNWTCTKGVDTTLAIRTGQWYLVAITNNGTHVTGYANNHSVTVEATPYFLPTTASFWIGGEECCPTGRFKGMIKVEALTGGLVGHYELGEDIKPHCIGTDHGGQDWSPRHQSSISGTHCNILLFHIPRDTIVSVTPYNRTTNTGGDLVIDARNIRIEGTLTGNEAGYPGGQPNSRGGQQGDSINGKGVISTMRNRGGGGGGLDGGQMDSGKGQPGGGAGFGTTGSMIGVYRNWSVAGEYGQVYGDGTMSKLLMGSGGGSGGRAKDTSNNPPGGAGGNGGGAIRLQAEMNVIISGKVAVNGGNGGNTVRCVSKCRSSCHALNTSCQDKNVTEECWSQSGAGGGGSGGSIHIIGKVVKLGQLSVTAQGGDGGIGVKKYCGGFGGLGRVRVEAEILHGTPTSEQAAVTTVLKERTFIDHSLPGRSKINVKSTRFGDEVYRGCFEDTPADQLFSFKMSTEVYNLQHMTPEWCIRLCRSEGHRFSGTKPPNLCFCDNHLDMSKKKDDAYGKNCQSRCQCVMNQTASCDNRYGFCTCKDGFVGSRCEHPCPIGFYGASCNKTCPLCQHSAPCNPTSGNCICPPGWSGQNCEVPCPSGFYGPNCGQRCPICNPGVCDPTTGRCICQDKTSPCKCPSGYHGDSCQNTCQCVHGYCGLNGSCVCDKGWKGTLCNTPCLNPALSCTPACPNCIHGRCHFNEDVCLCDAGFYGRNCDQNCKALEYGPDCIYQCDQCVHSNSCDSITGQCHCLPGYSGDFCTEPCPKDFYGNQCQQVCRCLNGGDCDTINGTCICPAGFMGVDCSQKCPLGKYGSACSLNCTCGAFSKGCNALTGKCICLPGYAGDECQKSCPSLAYGANCERSCRDVCDVRGMLNCNPVNGSCECRPGYTGPRCDQNCPSGTWGISCSQTCLCGSNGDCDRETGVCVCDPGYNGTYCNQVCGEGYWGSQCSSVCNCGGATCNPVTGVCMCPPGKIGHHCEQECGEAYFGFQCAQVCGCQHGGVCNKVSGECQCPPGWSGNLCEKSCPEGTYGAGCSSQCPGCRNDGVCDSVTGQCKCTPGFIGDICDQSCTPGSWGVKCQSDCPSTCRQSCLPNNGHCPCLAGACLNGGTCHQGRCICQPGFFGDDCSQTLYGTPAAQKSTNEAPAAVTLTAGEVAGVVVCILVLIVLVAMLTIFIMRRKYRNRGNSVTMNFSRSLQHDDDNGLHGFSNPHYDHPKSDNEAASSVDRKPSDTPSVEGTAA</sequence>
<evidence type="ECO:0000256" key="4">
    <source>
        <dbReference type="ARBA" id="ARBA00023157"/>
    </source>
</evidence>
<feature type="compositionally biased region" description="Basic and acidic residues" evidence="6">
    <location>
        <begin position="1351"/>
        <end position="1370"/>
    </location>
</feature>
<dbReference type="EMBL" id="JH816837">
    <property type="protein sequence ID" value="EKC40127.1"/>
    <property type="molecule type" value="Genomic_DNA"/>
</dbReference>
<dbReference type="InterPro" id="IPR013320">
    <property type="entry name" value="ConA-like_dom_sf"/>
</dbReference>
<dbReference type="FunFam" id="2.170.300.10:FF:000041">
    <property type="entry name" value="Tyrosine protein kinase receptor tie-1, putative"/>
    <property type="match status" value="4"/>
</dbReference>
<dbReference type="HOGENOM" id="CLU_255669_0_0_1"/>
<evidence type="ECO:0000256" key="2">
    <source>
        <dbReference type="ARBA" id="ARBA00022729"/>
    </source>
</evidence>
<feature type="region of interest" description="Disordered" evidence="6">
    <location>
        <begin position="1343"/>
        <end position="1380"/>
    </location>
</feature>
<dbReference type="CDD" id="cd00055">
    <property type="entry name" value="EGF_Lam"/>
    <property type="match status" value="2"/>
</dbReference>
<dbReference type="Pfam" id="PF13385">
    <property type="entry name" value="Laminin_G_3"/>
    <property type="match status" value="1"/>
</dbReference>
<dbReference type="Gene3D" id="2.170.300.10">
    <property type="entry name" value="Tie2 ligand-binding domain superfamily"/>
    <property type="match status" value="4"/>
</dbReference>
<dbReference type="Gene3D" id="2.60.120.200">
    <property type="match status" value="1"/>
</dbReference>
<dbReference type="PROSITE" id="PS50026">
    <property type="entry name" value="EGF_3"/>
    <property type="match status" value="4"/>
</dbReference>
<name>K1QTK8_MAGGI</name>
<dbReference type="InParanoid" id="K1QTK8"/>
<keyword evidence="2" id="KW-0732">Signal</keyword>
<dbReference type="GO" id="GO:0005044">
    <property type="term" value="F:scavenger receptor activity"/>
    <property type="evidence" value="ECO:0007669"/>
    <property type="project" value="InterPro"/>
</dbReference>
<gene>
    <name evidence="8" type="ORF">CGI_10021073</name>
</gene>
<dbReference type="SMART" id="SM00180">
    <property type="entry name" value="EGF_Lam"/>
    <property type="match status" value="11"/>
</dbReference>
<dbReference type="PRINTS" id="PR00011">
    <property type="entry name" value="EGFLAMININ"/>
</dbReference>
<dbReference type="InterPro" id="IPR002049">
    <property type="entry name" value="LE_dom"/>
</dbReference>
<dbReference type="PROSITE" id="PS51212">
    <property type="entry name" value="WSC"/>
    <property type="match status" value="1"/>
</dbReference>
<evidence type="ECO:0000313" key="8">
    <source>
        <dbReference type="EMBL" id="EKC40127.1"/>
    </source>
</evidence>
<feature type="compositionally biased region" description="Polar residues" evidence="6">
    <location>
        <begin position="322"/>
        <end position="333"/>
    </location>
</feature>
<feature type="region of interest" description="Disordered" evidence="6">
    <location>
        <begin position="405"/>
        <end position="430"/>
    </location>
</feature>
<dbReference type="PROSITE" id="PS01186">
    <property type="entry name" value="EGF_2"/>
    <property type="match status" value="2"/>
</dbReference>
<dbReference type="SUPFAM" id="SSF49899">
    <property type="entry name" value="Concanavalin A-like lectins/glucanases"/>
    <property type="match status" value="1"/>
</dbReference>
<dbReference type="InterPro" id="IPR000742">
    <property type="entry name" value="EGF"/>
</dbReference>
<comment type="caution">
    <text evidence="5">Lacks conserved residue(s) required for the propagation of feature annotation.</text>
</comment>
<feature type="disulfide bond" evidence="5">
    <location>
        <begin position="1153"/>
        <end position="1162"/>
    </location>
</feature>
<protein>
    <submittedName>
        <fullName evidence="8">Multiple epidermal growth factor-like domains 6</fullName>
    </submittedName>
</protein>
<feature type="transmembrane region" description="Helical" evidence="7">
    <location>
        <begin position="1295"/>
        <end position="1317"/>
    </location>
</feature>
<feature type="disulfide bond" evidence="5">
    <location>
        <begin position="847"/>
        <end position="856"/>
    </location>
</feature>
<dbReference type="Pfam" id="PF00053">
    <property type="entry name" value="EGF_laminin"/>
    <property type="match status" value="1"/>
</dbReference>
<evidence type="ECO:0000256" key="5">
    <source>
        <dbReference type="PROSITE-ProRule" id="PRU00076"/>
    </source>
</evidence>
<dbReference type="PANTHER" id="PTHR24043">
    <property type="entry name" value="SCAVENGER RECEPTOR CLASS F"/>
    <property type="match status" value="1"/>
</dbReference>
<evidence type="ECO:0000256" key="3">
    <source>
        <dbReference type="ARBA" id="ARBA00022737"/>
    </source>
</evidence>
<feature type="compositionally biased region" description="Gly residues" evidence="6">
    <location>
        <begin position="346"/>
        <end position="355"/>
    </location>
</feature>
<evidence type="ECO:0000256" key="7">
    <source>
        <dbReference type="SAM" id="Phobius"/>
    </source>
</evidence>
<feature type="compositionally biased region" description="Polar residues" evidence="6">
    <location>
        <begin position="1371"/>
        <end position="1380"/>
    </location>
</feature>
<evidence type="ECO:0000256" key="1">
    <source>
        <dbReference type="ARBA" id="ARBA00022536"/>
    </source>
</evidence>
<dbReference type="SMART" id="SM00181">
    <property type="entry name" value="EGF"/>
    <property type="match status" value="13"/>
</dbReference>
<feature type="disulfide bond" evidence="5">
    <location>
        <begin position="934"/>
        <end position="943"/>
    </location>
</feature>
<proteinExistence type="predicted"/>
<dbReference type="PROSITE" id="PS00022">
    <property type="entry name" value="EGF_1"/>
    <property type="match status" value="10"/>
</dbReference>